<keyword evidence="2" id="KW-1133">Transmembrane helix</keyword>
<evidence type="ECO:0000313" key="5">
    <source>
        <dbReference type="Proteomes" id="UP000307874"/>
    </source>
</evidence>
<gene>
    <name evidence="4" type="ORF">FF124_03660</name>
</gene>
<evidence type="ECO:0000256" key="1">
    <source>
        <dbReference type="SAM" id="MobiDB-lite"/>
    </source>
</evidence>
<feature type="region of interest" description="Disordered" evidence="1">
    <location>
        <begin position="1"/>
        <end position="20"/>
    </location>
</feature>
<keyword evidence="5" id="KW-1185">Reference proteome</keyword>
<dbReference type="AlphaFoldDB" id="A0A5C4JV36"/>
<protein>
    <submittedName>
        <fullName evidence="4">Tripartite tricarboxylate transporter TctB family protein</fullName>
    </submittedName>
</protein>
<reference evidence="4 5" key="2">
    <citation type="submission" date="2019-06" db="EMBL/GenBank/DDBJ databases">
        <title>Martelella lutilitoris sp. nov., isolated from a tidal mudflat.</title>
        <authorList>
            <person name="Kim Y.-J."/>
        </authorList>
    </citation>
    <scope>NUCLEOTIDE SEQUENCE [LARGE SCALE GENOMIC DNA]</scope>
    <source>
        <strain evidence="4 5">GH2-6</strain>
    </source>
</reference>
<feature type="transmembrane region" description="Helical" evidence="2">
    <location>
        <begin position="122"/>
        <end position="138"/>
    </location>
</feature>
<dbReference type="Proteomes" id="UP000307874">
    <property type="component" value="Unassembled WGS sequence"/>
</dbReference>
<name>A0A5C4JV36_9HYPH</name>
<feature type="transmembrane region" description="Helical" evidence="2">
    <location>
        <begin position="20"/>
        <end position="43"/>
    </location>
</feature>
<dbReference type="InterPro" id="IPR009936">
    <property type="entry name" value="DUF1468"/>
</dbReference>
<comment type="caution">
    <text evidence="4">The sequence shown here is derived from an EMBL/GenBank/DDBJ whole genome shotgun (WGS) entry which is preliminary data.</text>
</comment>
<feature type="transmembrane region" description="Helical" evidence="2">
    <location>
        <begin position="55"/>
        <end position="77"/>
    </location>
</feature>
<dbReference type="OrthoDB" id="7916097at2"/>
<feature type="domain" description="DUF1468" evidence="3">
    <location>
        <begin position="29"/>
        <end position="168"/>
    </location>
</feature>
<dbReference type="EMBL" id="VCLB01000002">
    <property type="protein sequence ID" value="TNB49102.1"/>
    <property type="molecule type" value="Genomic_DNA"/>
</dbReference>
<feature type="transmembrane region" description="Helical" evidence="2">
    <location>
        <begin position="98"/>
        <end position="116"/>
    </location>
</feature>
<proteinExistence type="predicted"/>
<evidence type="ECO:0000259" key="3">
    <source>
        <dbReference type="Pfam" id="PF07331"/>
    </source>
</evidence>
<accession>A0A5C4JV36</accession>
<keyword evidence="2" id="KW-0812">Transmembrane</keyword>
<sequence length="173" mass="18384">MERSEAMNAPSPRDDNADRIATGVPDTVLGLLFMIGGVVLAVTGTRMEGLGGMTIGGGTLPIIIGCAFVLAGGILAFQGRVEIAMLRRHAAVLFKREDFTWFPVTVLVSLGLYTLLLESVGFLPLTFLFILLMIRIGGGGLVRGSLYAAFLTVFIYVLFVNGLRVPLPVGILG</sequence>
<feature type="transmembrane region" description="Helical" evidence="2">
    <location>
        <begin position="145"/>
        <end position="163"/>
    </location>
</feature>
<evidence type="ECO:0000313" key="4">
    <source>
        <dbReference type="EMBL" id="TNB49102.1"/>
    </source>
</evidence>
<keyword evidence="2" id="KW-0472">Membrane</keyword>
<organism evidence="4 5">
    <name type="scientific">Martelella lutilitoris</name>
    <dbReference type="NCBI Taxonomy" id="2583532"/>
    <lineage>
        <taxon>Bacteria</taxon>
        <taxon>Pseudomonadati</taxon>
        <taxon>Pseudomonadota</taxon>
        <taxon>Alphaproteobacteria</taxon>
        <taxon>Hyphomicrobiales</taxon>
        <taxon>Aurantimonadaceae</taxon>
        <taxon>Martelella</taxon>
    </lineage>
</organism>
<dbReference type="Pfam" id="PF07331">
    <property type="entry name" value="TctB"/>
    <property type="match status" value="1"/>
</dbReference>
<reference evidence="4 5" key="1">
    <citation type="submission" date="2019-05" db="EMBL/GenBank/DDBJ databases">
        <authorList>
            <person name="Lee S.D."/>
        </authorList>
    </citation>
    <scope>NUCLEOTIDE SEQUENCE [LARGE SCALE GENOMIC DNA]</scope>
    <source>
        <strain evidence="4 5">GH2-6</strain>
    </source>
</reference>
<evidence type="ECO:0000256" key="2">
    <source>
        <dbReference type="SAM" id="Phobius"/>
    </source>
</evidence>